<feature type="binding site" evidence="12">
    <location>
        <position position="243"/>
    </location>
    <ligand>
        <name>Zn(2+)</name>
        <dbReference type="ChEBI" id="CHEBI:29105"/>
    </ligand>
</feature>
<dbReference type="Proteomes" id="UP000199377">
    <property type="component" value="Unassembled WGS sequence"/>
</dbReference>
<evidence type="ECO:0000256" key="3">
    <source>
        <dbReference type="ARBA" id="ARBA00005002"/>
    </source>
</evidence>
<evidence type="ECO:0000256" key="11">
    <source>
        <dbReference type="ARBA" id="ARBA00024535"/>
    </source>
</evidence>
<feature type="binding site" evidence="12">
    <location>
        <position position="239"/>
    </location>
    <ligand>
        <name>Zn(2+)</name>
        <dbReference type="ChEBI" id="CHEBI:29105"/>
    </ligand>
</feature>
<dbReference type="Gene3D" id="3.30.230.20">
    <property type="entry name" value="lpxc deacetylase, domain 1"/>
    <property type="match status" value="1"/>
</dbReference>
<dbReference type="GO" id="GO:0009245">
    <property type="term" value="P:lipid A biosynthetic process"/>
    <property type="evidence" value="ECO:0007669"/>
    <property type="project" value="UniProtKB-UniRule"/>
</dbReference>
<feature type="binding site" evidence="12">
    <location>
        <position position="82"/>
    </location>
    <ligand>
        <name>Zn(2+)</name>
        <dbReference type="ChEBI" id="CHEBI:29105"/>
    </ligand>
</feature>
<dbReference type="PANTHER" id="PTHR33694:SF1">
    <property type="entry name" value="UDP-3-O-ACYL-N-ACETYLGLUCOSAMINE DEACETYLASE 1, MITOCHONDRIAL-RELATED"/>
    <property type="match status" value="1"/>
</dbReference>
<dbReference type="InterPro" id="IPR004463">
    <property type="entry name" value="UDP-acyl_GlcNac_deAcase"/>
</dbReference>
<dbReference type="OrthoDB" id="9802746at2"/>
<evidence type="ECO:0000313" key="14">
    <source>
        <dbReference type="Proteomes" id="UP000199377"/>
    </source>
</evidence>
<reference evidence="13 14" key="1">
    <citation type="submission" date="2016-10" db="EMBL/GenBank/DDBJ databases">
        <authorList>
            <person name="de Groot N.N."/>
        </authorList>
    </citation>
    <scope>NUCLEOTIDE SEQUENCE [LARGE SCALE GENOMIC DNA]</scope>
    <source>
        <strain evidence="13 14">CGMCC 1.11030</strain>
    </source>
</reference>
<keyword evidence="9 12" id="KW-0862">Zinc</keyword>
<evidence type="ECO:0000256" key="7">
    <source>
        <dbReference type="ARBA" id="ARBA00022723"/>
    </source>
</evidence>
<dbReference type="NCBIfam" id="TIGR00325">
    <property type="entry name" value="lpxC"/>
    <property type="match status" value="1"/>
</dbReference>
<comment type="catalytic activity">
    <reaction evidence="11 12">
        <text>a UDP-3-O-[(3R)-3-hydroxyacyl]-N-acetyl-alpha-D-glucosamine + H2O = a UDP-3-O-[(3R)-3-hydroxyacyl]-alpha-D-glucosamine + acetate</text>
        <dbReference type="Rhea" id="RHEA:67816"/>
        <dbReference type="ChEBI" id="CHEBI:15377"/>
        <dbReference type="ChEBI" id="CHEBI:30089"/>
        <dbReference type="ChEBI" id="CHEBI:137740"/>
        <dbReference type="ChEBI" id="CHEBI:173225"/>
        <dbReference type="EC" id="3.5.1.108"/>
    </reaction>
</comment>
<sequence>MQATVRSAIEFRGFGLHSGRPVRLRILPASVNYGIWFKRVDVDADGSGRDSMIHARWDLVADTRLCTVIRNRDGVSVSTIEHVMAALAGCGVTNALVEIDGPEVPIMDGSAVAFAEAIRGAGLVGLRGEARAIRILKPIEVEDNGRLARLEPADNFEIDFGIDFEDAAIGAQSLTLTLVNGAFMEHLADCRTFCRQAEVEAMQKAGLALGGSLDNAIVVDGDTVLNPGGLRRPDEFVRHKMLDAVGDLALAGAPIIGRYVGRRAGHEMNNKVLRALFANPDAWRVEVAAEPTRHGLGLGLRAAA</sequence>
<dbReference type="Gene3D" id="3.30.1700.10">
    <property type="entry name" value="lpxc deacetylase, domain 2"/>
    <property type="match status" value="1"/>
</dbReference>
<evidence type="ECO:0000256" key="4">
    <source>
        <dbReference type="ARBA" id="ARBA00012745"/>
    </source>
</evidence>
<dbReference type="EMBL" id="FOQH01000006">
    <property type="protein sequence ID" value="SFI37802.1"/>
    <property type="molecule type" value="Genomic_DNA"/>
</dbReference>
<dbReference type="GO" id="GO:0103117">
    <property type="term" value="F:UDP-3-O-acyl-N-acetylglucosamine deacetylase activity"/>
    <property type="evidence" value="ECO:0007669"/>
    <property type="project" value="UniProtKB-UniRule"/>
</dbReference>
<comment type="similarity">
    <text evidence="12">Belongs to the LpxC family.</text>
</comment>
<dbReference type="UniPathway" id="UPA00359">
    <property type="reaction ID" value="UER00478"/>
</dbReference>
<keyword evidence="10 12" id="KW-0443">Lipid metabolism</keyword>
<dbReference type="AlphaFoldDB" id="A0A1I3HQ59"/>
<protein>
    <recommendedName>
        <fullName evidence="4 12">UDP-3-O-acyl-N-acetylglucosamine deacetylase</fullName>
        <shortName evidence="12">UDP-3-O-acyl-GlcNAc deacetylase</shortName>
        <ecNumber evidence="4 12">3.5.1.108</ecNumber>
    </recommendedName>
    <alternativeName>
        <fullName evidence="12">UDP-3-O-[R-3-hydroxymyristoyl]-N-acetylglucosamine deacetylase</fullName>
    </alternativeName>
</protein>
<comment type="pathway">
    <text evidence="3 12">Glycolipid biosynthesis; lipid IV(A) biosynthesis; lipid IV(A) from (3R)-3-hydroxytetradecanoyl-[acyl-carrier-protein] and UDP-N-acetyl-alpha-D-glucosamine: step 2/6.</text>
</comment>
<dbReference type="HAMAP" id="MF_00388">
    <property type="entry name" value="LpxC"/>
    <property type="match status" value="1"/>
</dbReference>
<name>A0A1I3HQ59_9RHOB</name>
<dbReference type="InterPro" id="IPR015870">
    <property type="entry name" value="UDP-acyl_N-AcGlcN_deAcase_N"/>
</dbReference>
<dbReference type="InterPro" id="IPR020568">
    <property type="entry name" value="Ribosomal_Su5_D2-typ_SF"/>
</dbReference>
<evidence type="ECO:0000256" key="10">
    <source>
        <dbReference type="ARBA" id="ARBA00023098"/>
    </source>
</evidence>
<dbReference type="RefSeq" id="WP_092860475.1">
    <property type="nucleotide sequence ID" value="NZ_FOQH01000006.1"/>
</dbReference>
<evidence type="ECO:0000256" key="9">
    <source>
        <dbReference type="ARBA" id="ARBA00022833"/>
    </source>
</evidence>
<keyword evidence="14" id="KW-1185">Reference proteome</keyword>
<dbReference type="SUPFAM" id="SSF54211">
    <property type="entry name" value="Ribosomal protein S5 domain 2-like"/>
    <property type="match status" value="2"/>
</dbReference>
<feature type="active site" description="Proton donor" evidence="12">
    <location>
        <position position="266"/>
    </location>
</feature>
<organism evidence="13 14">
    <name type="scientific">Albimonas pacifica</name>
    <dbReference type="NCBI Taxonomy" id="1114924"/>
    <lineage>
        <taxon>Bacteria</taxon>
        <taxon>Pseudomonadati</taxon>
        <taxon>Pseudomonadota</taxon>
        <taxon>Alphaproteobacteria</taxon>
        <taxon>Rhodobacterales</taxon>
        <taxon>Paracoccaceae</taxon>
        <taxon>Albimonas</taxon>
    </lineage>
</organism>
<evidence type="ECO:0000256" key="2">
    <source>
        <dbReference type="ARBA" id="ARBA00002923"/>
    </source>
</evidence>
<keyword evidence="5 12" id="KW-0444">Lipid biosynthesis</keyword>
<dbReference type="Pfam" id="PF03331">
    <property type="entry name" value="LpxC"/>
    <property type="match status" value="1"/>
</dbReference>
<keyword evidence="7 12" id="KW-0479">Metal-binding</keyword>
<evidence type="ECO:0000256" key="1">
    <source>
        <dbReference type="ARBA" id="ARBA00001947"/>
    </source>
</evidence>
<dbReference type="InterPro" id="IPR011334">
    <property type="entry name" value="UDP-acyl_GlcNac_deAcase_C"/>
</dbReference>
<evidence type="ECO:0000256" key="12">
    <source>
        <dbReference type="HAMAP-Rule" id="MF_00388"/>
    </source>
</evidence>
<dbReference type="EC" id="3.5.1.108" evidence="4 12"/>
<evidence type="ECO:0000313" key="13">
    <source>
        <dbReference type="EMBL" id="SFI37802.1"/>
    </source>
</evidence>
<evidence type="ECO:0000256" key="6">
    <source>
        <dbReference type="ARBA" id="ARBA00022556"/>
    </source>
</evidence>
<dbReference type="GO" id="GO:0046872">
    <property type="term" value="F:metal ion binding"/>
    <property type="evidence" value="ECO:0007669"/>
    <property type="project" value="UniProtKB-KW"/>
</dbReference>
<dbReference type="PANTHER" id="PTHR33694">
    <property type="entry name" value="UDP-3-O-ACYL-N-ACETYLGLUCOSAMINE DEACETYLASE 1, MITOCHONDRIAL-RELATED"/>
    <property type="match status" value="1"/>
</dbReference>
<keyword evidence="6 12" id="KW-0441">Lipid A biosynthesis</keyword>
<comment type="function">
    <text evidence="2 12">Catalyzes the hydrolysis of UDP-3-O-myristoyl-N-acetylglucosamine to form UDP-3-O-myristoylglucosamine and acetate, the committed step in lipid A biosynthesis.</text>
</comment>
<evidence type="ECO:0000256" key="5">
    <source>
        <dbReference type="ARBA" id="ARBA00022516"/>
    </source>
</evidence>
<keyword evidence="8 12" id="KW-0378">Hydrolase</keyword>
<evidence type="ECO:0000256" key="8">
    <source>
        <dbReference type="ARBA" id="ARBA00022801"/>
    </source>
</evidence>
<comment type="cofactor">
    <cofactor evidence="1 12">
        <name>Zn(2+)</name>
        <dbReference type="ChEBI" id="CHEBI:29105"/>
    </cofactor>
</comment>
<proteinExistence type="inferred from homology"/>
<accession>A0A1I3HQ59</accession>
<dbReference type="GO" id="GO:0016020">
    <property type="term" value="C:membrane"/>
    <property type="evidence" value="ECO:0007669"/>
    <property type="project" value="GOC"/>
</dbReference>
<gene>
    <name evidence="12" type="primary">lpxC</name>
    <name evidence="13" type="ORF">SAMN05216258_106114</name>
</gene>
<dbReference type="STRING" id="1114924.SAMN05216258_106114"/>